<dbReference type="RefSeq" id="XP_006652216.1">
    <property type="nucleotide sequence ID" value="XM_006652153.3"/>
</dbReference>
<dbReference type="KEGG" id="obr:102712351"/>
<reference evidence="1" key="1">
    <citation type="journal article" date="2013" name="Nat. Commun.">
        <title>Whole-genome sequencing of Oryza brachyantha reveals mechanisms underlying Oryza genome evolution.</title>
        <authorList>
            <person name="Chen J."/>
            <person name="Huang Q."/>
            <person name="Gao D."/>
            <person name="Wang J."/>
            <person name="Lang Y."/>
            <person name="Liu T."/>
            <person name="Li B."/>
            <person name="Bai Z."/>
            <person name="Luis Goicoechea J."/>
            <person name="Liang C."/>
            <person name="Chen C."/>
            <person name="Zhang W."/>
            <person name="Sun S."/>
            <person name="Liao Y."/>
            <person name="Zhang X."/>
            <person name="Yang L."/>
            <person name="Song C."/>
            <person name="Wang M."/>
            <person name="Shi J."/>
            <person name="Liu G."/>
            <person name="Liu J."/>
            <person name="Zhou H."/>
            <person name="Zhou W."/>
            <person name="Yu Q."/>
            <person name="An N."/>
            <person name="Chen Y."/>
            <person name="Cai Q."/>
            <person name="Wang B."/>
            <person name="Liu B."/>
            <person name="Min J."/>
            <person name="Huang Y."/>
            <person name="Wu H."/>
            <person name="Li Z."/>
            <person name="Zhang Y."/>
            <person name="Yin Y."/>
            <person name="Song W."/>
            <person name="Jiang J."/>
            <person name="Jackson S.A."/>
            <person name="Wing R.A."/>
            <person name="Wang J."/>
            <person name="Chen M."/>
        </authorList>
    </citation>
    <scope>NUCLEOTIDE SEQUENCE [LARGE SCALE GENOMIC DNA]</scope>
    <source>
        <strain evidence="1">cv. IRGC 101232</strain>
    </source>
</reference>
<protein>
    <submittedName>
        <fullName evidence="1">Uncharacterized protein</fullName>
    </submittedName>
</protein>
<dbReference type="HOGENOM" id="CLU_1498539_0_0_1"/>
<gene>
    <name evidence="1" type="primary">LOC102712351</name>
</gene>
<evidence type="ECO:0000313" key="1">
    <source>
        <dbReference type="EnsemblPlants" id="OB04G17800.1"/>
    </source>
</evidence>
<sequence length="180" mass="20676">MDTGTFYVSFFDGTTGCTWRNDDGRLSRGDLHILFVTVTSGEWTESTPGKLGEAEGEIVLTIVPKVVKKSHMHRTFVSQIISQRSTCMNEYLKMVNTNLFSFTLPLRIHDVLGSSVFNMEGKWAGYVTHHPTTSAGMRFGMRGDDFQHTLPKWMGEKQWEDIIQPYVEHELYLESIFDWQ</sequence>
<dbReference type="Proteomes" id="UP000006038">
    <property type="component" value="Chromosome 4"/>
</dbReference>
<keyword evidence="2" id="KW-1185">Reference proteome</keyword>
<name>J3LXA5_ORYBR</name>
<proteinExistence type="predicted"/>
<dbReference type="Gramene" id="OB04G17800.1">
    <property type="protein sequence ID" value="OB04G17800.1"/>
    <property type="gene ID" value="OB04G17800"/>
</dbReference>
<reference evidence="1" key="2">
    <citation type="submission" date="2013-04" db="UniProtKB">
        <authorList>
            <consortium name="EnsemblPlants"/>
        </authorList>
    </citation>
    <scope>IDENTIFICATION</scope>
</reference>
<dbReference type="GeneID" id="102712351"/>
<dbReference type="AlphaFoldDB" id="J3LXA5"/>
<dbReference type="EnsemblPlants" id="OB04G17800.1">
    <property type="protein sequence ID" value="OB04G17800.1"/>
    <property type="gene ID" value="OB04G17800"/>
</dbReference>
<accession>J3LXA5</accession>
<evidence type="ECO:0000313" key="2">
    <source>
        <dbReference type="Proteomes" id="UP000006038"/>
    </source>
</evidence>
<organism evidence="1">
    <name type="scientific">Oryza brachyantha</name>
    <name type="common">malo sina</name>
    <dbReference type="NCBI Taxonomy" id="4533"/>
    <lineage>
        <taxon>Eukaryota</taxon>
        <taxon>Viridiplantae</taxon>
        <taxon>Streptophyta</taxon>
        <taxon>Embryophyta</taxon>
        <taxon>Tracheophyta</taxon>
        <taxon>Spermatophyta</taxon>
        <taxon>Magnoliopsida</taxon>
        <taxon>Liliopsida</taxon>
        <taxon>Poales</taxon>
        <taxon>Poaceae</taxon>
        <taxon>BOP clade</taxon>
        <taxon>Oryzoideae</taxon>
        <taxon>Oryzeae</taxon>
        <taxon>Oryzinae</taxon>
        <taxon>Oryza</taxon>
    </lineage>
</organism>